<dbReference type="InterPro" id="IPR034466">
    <property type="entry name" value="Methyltransferase_Class_B"/>
</dbReference>
<dbReference type="STRING" id="1392998.ANME2D_02802"/>
<keyword evidence="6" id="KW-0479">Metal-binding</keyword>
<evidence type="ECO:0000313" key="12">
    <source>
        <dbReference type="Proteomes" id="UP000218615"/>
    </source>
</evidence>
<dbReference type="InterPro" id="IPR007197">
    <property type="entry name" value="rSAM"/>
</dbReference>
<dbReference type="OrthoDB" id="2305at2157"/>
<dbReference type="RefSeq" id="WP_096206239.1">
    <property type="nucleotide sequence ID" value="NZ_FZMP01000185.1"/>
</dbReference>
<dbReference type="Gene3D" id="3.80.30.20">
    <property type="entry name" value="tm_1862 like domain"/>
    <property type="match status" value="1"/>
</dbReference>
<comment type="cofactor">
    <cofactor evidence="1">
        <name>[4Fe-4S] cluster</name>
        <dbReference type="ChEBI" id="CHEBI:49883"/>
    </cofactor>
</comment>
<dbReference type="CDD" id="cd01335">
    <property type="entry name" value="Radical_SAM"/>
    <property type="match status" value="1"/>
</dbReference>
<gene>
    <name evidence="11" type="ORF">MNV_40038</name>
</gene>
<dbReference type="PROSITE" id="PS51918">
    <property type="entry name" value="RADICAL_SAM"/>
    <property type="match status" value="1"/>
</dbReference>
<dbReference type="PANTHER" id="PTHR43409">
    <property type="entry name" value="ANAEROBIC MAGNESIUM-PROTOPORPHYRIN IX MONOMETHYL ESTER CYCLASE-RELATED"/>
    <property type="match status" value="1"/>
</dbReference>
<dbReference type="SFLD" id="SFLDS00029">
    <property type="entry name" value="Radical_SAM"/>
    <property type="match status" value="1"/>
</dbReference>
<dbReference type="InterPro" id="IPR006638">
    <property type="entry name" value="Elp3/MiaA/NifB-like_rSAM"/>
</dbReference>
<keyword evidence="7" id="KW-0408">Iron</keyword>
<evidence type="ECO:0000256" key="2">
    <source>
        <dbReference type="ARBA" id="ARBA00010854"/>
    </source>
</evidence>
<proteinExistence type="inferred from homology"/>
<dbReference type="SMART" id="SM00729">
    <property type="entry name" value="Elp3"/>
    <property type="match status" value="1"/>
</dbReference>
<keyword evidence="4 11" id="KW-0808">Transferase</keyword>
<dbReference type="PANTHER" id="PTHR43409:SF7">
    <property type="entry name" value="BLL1977 PROTEIN"/>
    <property type="match status" value="1"/>
</dbReference>
<dbReference type="PROSITE" id="PS51332">
    <property type="entry name" value="B12_BINDING"/>
    <property type="match status" value="1"/>
</dbReference>
<dbReference type="GO" id="GO:0008168">
    <property type="term" value="F:methyltransferase activity"/>
    <property type="evidence" value="ECO:0007669"/>
    <property type="project" value="UniProtKB-KW"/>
</dbReference>
<dbReference type="Proteomes" id="UP000218615">
    <property type="component" value="Unassembled WGS sequence"/>
</dbReference>
<keyword evidence="3 11" id="KW-0489">Methyltransferase</keyword>
<organism evidence="11 12">
    <name type="scientific">Candidatus Methanoperedens nitratireducens</name>
    <dbReference type="NCBI Taxonomy" id="1392998"/>
    <lineage>
        <taxon>Archaea</taxon>
        <taxon>Methanobacteriati</taxon>
        <taxon>Methanobacteriota</taxon>
        <taxon>Stenosarchaea group</taxon>
        <taxon>Methanomicrobia</taxon>
        <taxon>Methanosarcinales</taxon>
        <taxon>ANME-2 cluster</taxon>
        <taxon>Candidatus Methanoperedentaceae</taxon>
        <taxon>Candidatus Methanoperedens</taxon>
    </lineage>
</organism>
<dbReference type="SUPFAM" id="SSF102114">
    <property type="entry name" value="Radical SAM enzymes"/>
    <property type="match status" value="1"/>
</dbReference>
<dbReference type="Pfam" id="PF02310">
    <property type="entry name" value="B12-binding"/>
    <property type="match status" value="1"/>
</dbReference>
<evidence type="ECO:0000313" key="11">
    <source>
        <dbReference type="EMBL" id="SNQ61570.1"/>
    </source>
</evidence>
<evidence type="ECO:0000256" key="8">
    <source>
        <dbReference type="ARBA" id="ARBA00023014"/>
    </source>
</evidence>
<dbReference type="InterPro" id="IPR023404">
    <property type="entry name" value="rSAM_horseshoe"/>
</dbReference>
<dbReference type="Gene3D" id="3.40.50.280">
    <property type="entry name" value="Cobalamin-binding domain"/>
    <property type="match status" value="1"/>
</dbReference>
<evidence type="ECO:0000256" key="1">
    <source>
        <dbReference type="ARBA" id="ARBA00001966"/>
    </source>
</evidence>
<dbReference type="InterPro" id="IPR036724">
    <property type="entry name" value="Cobalamin-bd_sf"/>
</dbReference>
<dbReference type="SUPFAM" id="SSF52242">
    <property type="entry name" value="Cobalamin (vitamin B12)-binding domain"/>
    <property type="match status" value="1"/>
</dbReference>
<evidence type="ECO:0000256" key="3">
    <source>
        <dbReference type="ARBA" id="ARBA00022603"/>
    </source>
</evidence>
<keyword evidence="5" id="KW-0949">S-adenosyl-L-methionine</keyword>
<dbReference type="InterPro" id="IPR006158">
    <property type="entry name" value="Cobalamin-bd"/>
</dbReference>
<dbReference type="GO" id="GO:0046872">
    <property type="term" value="F:metal ion binding"/>
    <property type="evidence" value="ECO:0007669"/>
    <property type="project" value="UniProtKB-KW"/>
</dbReference>
<evidence type="ECO:0000256" key="4">
    <source>
        <dbReference type="ARBA" id="ARBA00022679"/>
    </source>
</evidence>
<evidence type="ECO:0000256" key="6">
    <source>
        <dbReference type="ARBA" id="ARBA00022723"/>
    </source>
</evidence>
<dbReference type="EMBL" id="FZMP01000185">
    <property type="protein sequence ID" value="SNQ61570.1"/>
    <property type="molecule type" value="Genomic_DNA"/>
</dbReference>
<evidence type="ECO:0000259" key="9">
    <source>
        <dbReference type="PROSITE" id="PS51332"/>
    </source>
</evidence>
<dbReference type="SFLD" id="SFLDG01082">
    <property type="entry name" value="B12-binding_domain_containing"/>
    <property type="match status" value="1"/>
</dbReference>
<keyword evidence="8" id="KW-0411">Iron-sulfur</keyword>
<sequence length="452" mass="51036">MKVTLVQPSIKVKKREFYGAAPPLGLCYLAAVLERAGHRVNIIDGIEGAIRNEDGFRRIGMSMEELASRVSDSHPDVAGISCMYSLMWEDVARLSAILKDMIPDTLQVLGGFHPSALPEDSLNTSNADCVVVGEGEEAFLELVNSYSGSGDFSRIKGIAFKNKGSIVLNPARPHIQNLDSIPFPARHLINMEKYIQIGKAPGSQKNRRFTTMLTSRGCPNNCIFCSIKTVWGRKWRARSPENVVDEIEELVKRHRIKEFHFVDDNISLNKERMNRICDLIIERKLDISWTTPNGVYVTTLDRDLLSKMKKSGCYQLAFGIESGNEHVLRDIIHKPLSLTRTKDVIGYARETGIWTHGFFVIGFPGETGKMIQDTLDFARNSNLDSAYFSIATPFHGTELYSLMTKEGIKINDFSKLRNVDSATGSNIFTPDEIIEIQKRLIRDFYKYRFLKK</sequence>
<accession>A0A284VQJ7</accession>
<feature type="domain" description="B12-binding" evidence="9">
    <location>
        <begin position="7"/>
        <end position="153"/>
    </location>
</feature>
<dbReference type="GO" id="GO:0051539">
    <property type="term" value="F:4 iron, 4 sulfur cluster binding"/>
    <property type="evidence" value="ECO:0007669"/>
    <property type="project" value="UniProtKB-KW"/>
</dbReference>
<dbReference type="Pfam" id="PF04055">
    <property type="entry name" value="Radical_SAM"/>
    <property type="match status" value="1"/>
</dbReference>
<dbReference type="GO" id="GO:0031419">
    <property type="term" value="F:cobalamin binding"/>
    <property type="evidence" value="ECO:0007669"/>
    <property type="project" value="InterPro"/>
</dbReference>
<dbReference type="InterPro" id="IPR051198">
    <property type="entry name" value="BchE-like"/>
</dbReference>
<dbReference type="InterPro" id="IPR058240">
    <property type="entry name" value="rSAM_sf"/>
</dbReference>
<dbReference type="CDD" id="cd02068">
    <property type="entry name" value="radical_SAM_B12_BD"/>
    <property type="match status" value="1"/>
</dbReference>
<reference evidence="12" key="1">
    <citation type="submission" date="2017-06" db="EMBL/GenBank/DDBJ databases">
        <authorList>
            <person name="Cremers G."/>
        </authorList>
    </citation>
    <scope>NUCLEOTIDE SEQUENCE [LARGE SCALE GENOMIC DNA]</scope>
</reference>
<dbReference type="GO" id="GO:0032259">
    <property type="term" value="P:methylation"/>
    <property type="evidence" value="ECO:0007669"/>
    <property type="project" value="UniProtKB-KW"/>
</dbReference>
<feature type="domain" description="Radical SAM core" evidence="10">
    <location>
        <begin position="204"/>
        <end position="426"/>
    </location>
</feature>
<name>A0A284VQJ7_9EURY</name>
<dbReference type="AlphaFoldDB" id="A0A284VQJ7"/>
<protein>
    <submittedName>
        <fullName evidence="11">Putative enzyme</fullName>
        <ecNumber evidence="11">2.1.1.-</ecNumber>
    </submittedName>
</protein>
<evidence type="ECO:0000259" key="10">
    <source>
        <dbReference type="PROSITE" id="PS51918"/>
    </source>
</evidence>
<dbReference type="EC" id="2.1.1.-" evidence="11"/>
<comment type="similarity">
    <text evidence="2">Belongs to the methylamine corrinoid protein family.</text>
</comment>
<keyword evidence="12" id="KW-1185">Reference proteome</keyword>
<evidence type="ECO:0000256" key="5">
    <source>
        <dbReference type="ARBA" id="ARBA00022691"/>
    </source>
</evidence>
<dbReference type="SFLD" id="SFLDG01123">
    <property type="entry name" value="methyltransferase_(Class_B)"/>
    <property type="match status" value="1"/>
</dbReference>
<evidence type="ECO:0000256" key="7">
    <source>
        <dbReference type="ARBA" id="ARBA00023004"/>
    </source>
</evidence>